<dbReference type="CDD" id="cd00056">
    <property type="entry name" value="ENDO3c"/>
    <property type="match status" value="1"/>
</dbReference>
<dbReference type="PANTHER" id="PTHR10359:SF18">
    <property type="entry name" value="ENDONUCLEASE III"/>
    <property type="match status" value="1"/>
</dbReference>
<evidence type="ECO:0000256" key="2">
    <source>
        <dbReference type="ARBA" id="ARBA00022485"/>
    </source>
</evidence>
<keyword evidence="5 12" id="KW-0378">Hydrolase</keyword>
<evidence type="ECO:0000256" key="6">
    <source>
        <dbReference type="ARBA" id="ARBA00023004"/>
    </source>
</evidence>
<dbReference type="AlphaFoldDB" id="E8Q674"/>
<keyword evidence="15" id="KW-1185">Reference proteome</keyword>
<feature type="domain" description="HhH-GPD" evidence="13">
    <location>
        <begin position="41"/>
        <end position="188"/>
    </location>
</feature>
<dbReference type="GO" id="GO:0046872">
    <property type="term" value="F:metal ion binding"/>
    <property type="evidence" value="ECO:0007669"/>
    <property type="project" value="UniProtKB-KW"/>
</dbReference>
<dbReference type="EMBL" id="CP002189">
    <property type="protein sequence ID" value="ADV33768.1"/>
    <property type="molecule type" value="Genomic_DNA"/>
</dbReference>
<evidence type="ECO:0000259" key="13">
    <source>
        <dbReference type="SMART" id="SM00478"/>
    </source>
</evidence>
<dbReference type="GO" id="GO:0003677">
    <property type="term" value="F:DNA binding"/>
    <property type="evidence" value="ECO:0007669"/>
    <property type="project" value="UniProtKB-UniRule"/>
</dbReference>
<keyword evidence="14" id="KW-0255">Endonuclease</keyword>
<dbReference type="RefSeq" id="WP_013516693.1">
    <property type="nucleotide sequence ID" value="NC_014909.2"/>
</dbReference>
<protein>
    <recommendedName>
        <fullName evidence="12">Endonuclease III</fullName>
        <ecNumber evidence="12">4.2.99.18</ecNumber>
    </recommendedName>
    <alternativeName>
        <fullName evidence="12">DNA-(apurinic or apyrimidinic site) lyase</fullName>
    </alternativeName>
</protein>
<keyword evidence="11 12" id="KW-0326">Glycosidase</keyword>
<dbReference type="FunFam" id="1.10.340.30:FF:000001">
    <property type="entry name" value="Endonuclease III"/>
    <property type="match status" value="1"/>
</dbReference>
<dbReference type="KEGG" id="bva:BVAF_375"/>
<dbReference type="NCBIfam" id="TIGR01083">
    <property type="entry name" value="nth"/>
    <property type="match status" value="1"/>
</dbReference>
<evidence type="ECO:0000256" key="1">
    <source>
        <dbReference type="ARBA" id="ARBA00008343"/>
    </source>
</evidence>
<dbReference type="Gene3D" id="1.10.1670.10">
    <property type="entry name" value="Helix-hairpin-Helix base-excision DNA repair enzymes (C-terminal)"/>
    <property type="match status" value="1"/>
</dbReference>
<keyword evidence="2 12" id="KW-0004">4Fe-4S</keyword>
<keyword evidence="4 12" id="KW-0227">DNA damage</keyword>
<dbReference type="Proteomes" id="UP000007464">
    <property type="component" value="Chromosome"/>
</dbReference>
<keyword evidence="6 12" id="KW-0408">Iron</keyword>
<dbReference type="Pfam" id="PF00633">
    <property type="entry name" value="HHH"/>
    <property type="match status" value="1"/>
</dbReference>
<dbReference type="InterPro" id="IPR004036">
    <property type="entry name" value="Endonuclease-III-like_CS2"/>
</dbReference>
<dbReference type="GO" id="GO:0006285">
    <property type="term" value="P:base-excision repair, AP site formation"/>
    <property type="evidence" value="ECO:0007669"/>
    <property type="project" value="TreeGrafter"/>
</dbReference>
<evidence type="ECO:0000256" key="10">
    <source>
        <dbReference type="ARBA" id="ARBA00023239"/>
    </source>
</evidence>
<proteinExistence type="inferred from homology"/>
<evidence type="ECO:0000256" key="11">
    <source>
        <dbReference type="ARBA" id="ARBA00023295"/>
    </source>
</evidence>
<dbReference type="HAMAP" id="MF_00942">
    <property type="entry name" value="Nth"/>
    <property type="match status" value="1"/>
</dbReference>
<dbReference type="PIRSF" id="PIRSF001435">
    <property type="entry name" value="Nth"/>
    <property type="match status" value="1"/>
</dbReference>
<comment type="similarity">
    <text evidence="1 12">Belongs to the Nth/MutY family.</text>
</comment>
<sequence length="216" mass="24921">MNRIKRYQILCKLRDYNANITTYDTELIYHSPFELLIAVLLSARARDVQVNKVTESLFQVANTPQDMLFLGINRIRYYIRSIGLFNSKAVNIIKICQLLIEKFNGFLPENREELESLPGVGRKTASIILNVIFGWPTIAVDTHVFRFCNRSKFAIGNNVAAVEQKLISVVPREFKKNCHLWLIRHGRNTCHAKKPSCNSCVINSLCEFDMKKFFGF</sequence>
<evidence type="ECO:0000256" key="5">
    <source>
        <dbReference type="ARBA" id="ARBA00022801"/>
    </source>
</evidence>
<dbReference type="PANTHER" id="PTHR10359">
    <property type="entry name" value="A/G-SPECIFIC ADENINE GLYCOSYLASE/ENDONUCLEASE III"/>
    <property type="match status" value="1"/>
</dbReference>
<evidence type="ECO:0000256" key="7">
    <source>
        <dbReference type="ARBA" id="ARBA00023014"/>
    </source>
</evidence>
<organism evidence="14 15">
    <name type="scientific">Blochmanniella vafra (strain BVAF)</name>
    <dbReference type="NCBI Taxonomy" id="859654"/>
    <lineage>
        <taxon>Bacteria</taxon>
        <taxon>Pseudomonadati</taxon>
        <taxon>Pseudomonadota</taxon>
        <taxon>Gammaproteobacteria</taxon>
        <taxon>Enterobacterales</taxon>
        <taxon>Enterobacteriaceae</taxon>
        <taxon>ant endosymbionts</taxon>
        <taxon>Candidatus Blochmanniella</taxon>
    </lineage>
</organism>
<reference evidence="14 15" key="1">
    <citation type="journal article" date="2010" name="BMC Genomics">
        <title>Unprecedented loss of ammonia assimilation capability in a urease-encoding bacterial mutualist.</title>
        <authorList>
            <person name="Williams L.E."/>
            <person name="Wernegreen J.J."/>
        </authorList>
    </citation>
    <scope>NUCLEOTIDE SEQUENCE [LARGE SCALE GENOMIC DNA]</scope>
    <source>
        <strain evidence="14 15">BVAF</strain>
    </source>
</reference>
<dbReference type="OrthoDB" id="9800977at2"/>
<evidence type="ECO:0000256" key="12">
    <source>
        <dbReference type="HAMAP-Rule" id="MF_00942"/>
    </source>
</evidence>
<evidence type="ECO:0000256" key="9">
    <source>
        <dbReference type="ARBA" id="ARBA00023204"/>
    </source>
</evidence>
<feature type="binding site" evidence="12">
    <location>
        <position position="197"/>
    </location>
    <ligand>
        <name>[4Fe-4S] cluster</name>
        <dbReference type="ChEBI" id="CHEBI:49883"/>
    </ligand>
</feature>
<keyword evidence="3 12" id="KW-0479">Metal-binding</keyword>
<evidence type="ECO:0000256" key="3">
    <source>
        <dbReference type="ARBA" id="ARBA00022723"/>
    </source>
</evidence>
<dbReference type="Gene3D" id="1.10.340.30">
    <property type="entry name" value="Hypothetical protein, domain 2"/>
    <property type="match status" value="1"/>
</dbReference>
<keyword evidence="14" id="KW-0540">Nuclease</keyword>
<dbReference type="GO" id="GO:0051539">
    <property type="term" value="F:4 iron, 4 sulfur cluster binding"/>
    <property type="evidence" value="ECO:0007669"/>
    <property type="project" value="UniProtKB-UniRule"/>
</dbReference>
<feature type="binding site" evidence="12">
    <location>
        <position position="190"/>
    </location>
    <ligand>
        <name>[4Fe-4S] cluster</name>
        <dbReference type="ChEBI" id="CHEBI:49883"/>
    </ligand>
</feature>
<keyword evidence="10 12" id="KW-0456">Lyase</keyword>
<dbReference type="InterPro" id="IPR023170">
    <property type="entry name" value="HhH_base_excis_C"/>
</dbReference>
<dbReference type="InterPro" id="IPR003265">
    <property type="entry name" value="HhH-GPD_domain"/>
</dbReference>
<comment type="function">
    <text evidence="12">DNA repair enzyme that has both DNA N-glycosylase activity and AP-lyase activity. The DNA N-glycosylase activity releases various damaged pyrimidines from DNA by cleaving the N-glycosidic bond, leaving an AP (apurinic/apyrimidinic) site. The AP-lyase activity cleaves the phosphodiester bond 3' to the AP site by a beta-elimination, leaving a 3'-terminal unsaturated sugar and a product with a terminal 5'-phosphate.</text>
</comment>
<dbReference type="PROSITE" id="PS01155">
    <property type="entry name" value="ENDONUCLEASE_III_2"/>
    <property type="match status" value="1"/>
</dbReference>
<feature type="binding site" evidence="12">
    <location>
        <position position="200"/>
    </location>
    <ligand>
        <name>[4Fe-4S] cluster</name>
        <dbReference type="ChEBI" id="CHEBI:49883"/>
    </ligand>
</feature>
<dbReference type="InterPro" id="IPR000445">
    <property type="entry name" value="HhH_motif"/>
</dbReference>
<evidence type="ECO:0000256" key="4">
    <source>
        <dbReference type="ARBA" id="ARBA00022763"/>
    </source>
</evidence>
<dbReference type="Pfam" id="PF00730">
    <property type="entry name" value="HhH-GPD"/>
    <property type="match status" value="1"/>
</dbReference>
<evidence type="ECO:0000313" key="15">
    <source>
        <dbReference type="Proteomes" id="UP000007464"/>
    </source>
</evidence>
<comment type="catalytic activity">
    <reaction evidence="12">
        <text>2'-deoxyribonucleotide-(2'-deoxyribose 5'-phosphate)-2'-deoxyribonucleotide-DNA = a 3'-end 2'-deoxyribonucleotide-(2,3-dehydro-2,3-deoxyribose 5'-phosphate)-DNA + a 5'-end 5'-phospho-2'-deoxyribonucleoside-DNA + H(+)</text>
        <dbReference type="Rhea" id="RHEA:66592"/>
        <dbReference type="Rhea" id="RHEA-COMP:13180"/>
        <dbReference type="Rhea" id="RHEA-COMP:16897"/>
        <dbReference type="Rhea" id="RHEA-COMP:17067"/>
        <dbReference type="ChEBI" id="CHEBI:15378"/>
        <dbReference type="ChEBI" id="CHEBI:136412"/>
        <dbReference type="ChEBI" id="CHEBI:157695"/>
        <dbReference type="ChEBI" id="CHEBI:167181"/>
        <dbReference type="EC" id="4.2.99.18"/>
    </reaction>
</comment>
<dbReference type="SUPFAM" id="SSF48150">
    <property type="entry name" value="DNA-glycosylase"/>
    <property type="match status" value="1"/>
</dbReference>
<gene>
    <name evidence="12 14" type="primary">nth</name>
    <name evidence="14" type="ordered locus">BVAF_375</name>
</gene>
<evidence type="ECO:0000313" key="14">
    <source>
        <dbReference type="EMBL" id="ADV33768.1"/>
    </source>
</evidence>
<evidence type="ECO:0000256" key="8">
    <source>
        <dbReference type="ARBA" id="ARBA00023125"/>
    </source>
</evidence>
<dbReference type="GO" id="GO:0140078">
    <property type="term" value="F:class I DNA-(apurinic or apyrimidinic site) endonuclease activity"/>
    <property type="evidence" value="ECO:0007669"/>
    <property type="project" value="UniProtKB-EC"/>
</dbReference>
<accession>E8Q674</accession>
<keyword evidence="9 12" id="KW-0234">DNA repair</keyword>
<dbReference type="HOGENOM" id="CLU_012862_3_0_6"/>
<dbReference type="InterPro" id="IPR005759">
    <property type="entry name" value="Nth"/>
</dbReference>
<dbReference type="SMART" id="SM00478">
    <property type="entry name" value="ENDO3c"/>
    <property type="match status" value="1"/>
</dbReference>
<comment type="cofactor">
    <cofactor evidence="12">
        <name>[4Fe-4S] cluster</name>
        <dbReference type="ChEBI" id="CHEBI:49883"/>
    </cofactor>
    <text evidence="12">Binds 1 [4Fe-4S] cluster.</text>
</comment>
<feature type="binding site" evidence="12">
    <location>
        <position position="206"/>
    </location>
    <ligand>
        <name>[4Fe-4S] cluster</name>
        <dbReference type="ChEBI" id="CHEBI:49883"/>
    </ligand>
</feature>
<dbReference type="InterPro" id="IPR011257">
    <property type="entry name" value="DNA_glycosylase"/>
</dbReference>
<dbReference type="EC" id="4.2.99.18" evidence="12"/>
<keyword evidence="7 12" id="KW-0411">Iron-sulfur</keyword>
<dbReference type="FunFam" id="1.10.1670.10:FF:000001">
    <property type="entry name" value="Endonuclease III"/>
    <property type="match status" value="1"/>
</dbReference>
<dbReference type="GO" id="GO:0019104">
    <property type="term" value="F:DNA N-glycosylase activity"/>
    <property type="evidence" value="ECO:0007669"/>
    <property type="project" value="UniProtKB-UniRule"/>
</dbReference>
<keyword evidence="8 12" id="KW-0238">DNA-binding</keyword>
<dbReference type="STRING" id="859654.BVAF_375"/>
<name>E8Q674_BLOVB</name>